<feature type="transmembrane region" description="Helical" evidence="1">
    <location>
        <begin position="88"/>
        <end position="110"/>
    </location>
</feature>
<reference evidence="2 3" key="1">
    <citation type="submission" date="2020-07" db="EMBL/GenBank/DDBJ databases">
        <title>Genomic Encyclopedia of Type Strains, Phase IV (KMG-V): Genome sequencing to study the core and pangenomes of soil and plant-associated prokaryotes.</title>
        <authorList>
            <person name="Whitman W."/>
        </authorList>
    </citation>
    <scope>NUCLEOTIDE SEQUENCE [LARGE SCALE GENOMIC DNA]</scope>
    <source>
        <strain evidence="2 3">AN3</strain>
    </source>
</reference>
<feature type="transmembrane region" description="Helical" evidence="1">
    <location>
        <begin position="181"/>
        <end position="203"/>
    </location>
</feature>
<accession>A0A839ELS3</accession>
<feature type="transmembrane region" description="Helical" evidence="1">
    <location>
        <begin position="24"/>
        <end position="48"/>
    </location>
</feature>
<dbReference type="SUPFAM" id="SSF103473">
    <property type="entry name" value="MFS general substrate transporter"/>
    <property type="match status" value="1"/>
</dbReference>
<keyword evidence="3" id="KW-1185">Reference proteome</keyword>
<feature type="transmembrane region" description="Helical" evidence="1">
    <location>
        <begin position="331"/>
        <end position="353"/>
    </location>
</feature>
<dbReference type="RefSeq" id="WP_182549862.1">
    <property type="nucleotide sequence ID" value="NZ_JACGXN010000003.1"/>
</dbReference>
<dbReference type="EMBL" id="JACGXN010000003">
    <property type="protein sequence ID" value="MBA8879228.1"/>
    <property type="molecule type" value="Genomic_DNA"/>
</dbReference>
<evidence type="ECO:0000256" key="1">
    <source>
        <dbReference type="SAM" id="Phobius"/>
    </source>
</evidence>
<evidence type="ECO:0000313" key="3">
    <source>
        <dbReference type="Proteomes" id="UP000549052"/>
    </source>
</evidence>
<organism evidence="2 3">
    <name type="scientific">Phyllobacterium myrsinacearum</name>
    <dbReference type="NCBI Taxonomy" id="28101"/>
    <lineage>
        <taxon>Bacteria</taxon>
        <taxon>Pseudomonadati</taxon>
        <taxon>Pseudomonadota</taxon>
        <taxon>Alphaproteobacteria</taxon>
        <taxon>Hyphomicrobiales</taxon>
        <taxon>Phyllobacteriaceae</taxon>
        <taxon>Phyllobacterium</taxon>
    </lineage>
</organism>
<dbReference type="InterPro" id="IPR036259">
    <property type="entry name" value="MFS_trans_sf"/>
</dbReference>
<gene>
    <name evidence="2" type="ORF">FHW16_002946</name>
</gene>
<feature type="transmembrane region" description="Helical" evidence="1">
    <location>
        <begin position="224"/>
        <end position="243"/>
    </location>
</feature>
<keyword evidence="1" id="KW-0812">Transmembrane</keyword>
<protein>
    <submittedName>
        <fullName evidence="2">MFS family permease</fullName>
    </submittedName>
</protein>
<feature type="transmembrane region" description="Helical" evidence="1">
    <location>
        <begin position="151"/>
        <end position="175"/>
    </location>
</feature>
<keyword evidence="1" id="KW-0472">Membrane</keyword>
<name>A0A839ELS3_9HYPH</name>
<dbReference type="Proteomes" id="UP000549052">
    <property type="component" value="Unassembled WGS sequence"/>
</dbReference>
<keyword evidence="1" id="KW-1133">Transmembrane helix</keyword>
<feature type="transmembrane region" description="Helical" evidence="1">
    <location>
        <begin position="296"/>
        <end position="316"/>
    </location>
</feature>
<proteinExistence type="predicted"/>
<comment type="caution">
    <text evidence="2">The sequence shown here is derived from an EMBL/GenBank/DDBJ whole genome shotgun (WGS) entry which is preliminary data.</text>
</comment>
<feature type="transmembrane region" description="Helical" evidence="1">
    <location>
        <begin position="116"/>
        <end position="139"/>
    </location>
</feature>
<evidence type="ECO:0000313" key="2">
    <source>
        <dbReference type="EMBL" id="MBA8879228.1"/>
    </source>
</evidence>
<feature type="transmembrane region" description="Helical" evidence="1">
    <location>
        <begin position="60"/>
        <end position="81"/>
    </location>
</feature>
<sequence length="364" mass="39059">MNDTFAASTKPNYTLADFLSTYRYWALFFSSLFAAAGVQGLMSVFPLIAQNAASTPQTVAVFYLGSTVGWVVGAFVAFIIAARNGWAALISSTLVCGVVTVGFLAVPWAWGSLVFLFLFGVAVGTVRAVFPLAIAILLVSGRPGKIDFACALTLMSTTILISALAPMGAAMLFVFDQSGLSVIWSFPVCLLLAILVLLPARHFDFDEAPRQRHKPLPQHERSPVVVAIIFLMLPILLFLIGLGTHFFQVNVFDNVFFLVPLVCAAAGAIIYFAYWVHHIHGELAGAAASQRLLTPLGATLIAIFVPLGLPVLVMTLGDLLNDRVRDRGKGALISITWLAVWSVLLPPLAMAMIQNGANKSYATA</sequence>
<feature type="transmembrane region" description="Helical" evidence="1">
    <location>
        <begin position="255"/>
        <end position="276"/>
    </location>
</feature>
<dbReference type="AlphaFoldDB" id="A0A839ELS3"/>